<reference evidence="8 10" key="1">
    <citation type="submission" date="2015-02" db="EMBL/GenBank/DDBJ databases">
        <authorList>
            <person name="Chooi Y.-H."/>
        </authorList>
    </citation>
    <scope>NUCLEOTIDE SEQUENCE [LARGE SCALE GENOMIC DNA]</scope>
    <source>
        <strain evidence="8">E3</strain>
    </source>
</reference>
<dbReference type="InterPro" id="IPR001929">
    <property type="entry name" value="Germin"/>
</dbReference>
<dbReference type="InterPro" id="IPR006045">
    <property type="entry name" value="Cupin_1"/>
</dbReference>
<dbReference type="AlphaFoldDB" id="A0A0G4IUK5"/>
<evidence type="ECO:0000256" key="6">
    <source>
        <dbReference type="SAM" id="SignalP"/>
    </source>
</evidence>
<keyword evidence="3" id="KW-0964">Secreted</keyword>
<feature type="domain" description="Cupin type-1" evidence="7">
    <location>
        <begin position="50"/>
        <end position="198"/>
    </location>
</feature>
<comment type="similarity">
    <text evidence="2">Belongs to the germin family.</text>
</comment>
<evidence type="ECO:0000259" key="7">
    <source>
        <dbReference type="SMART" id="SM00835"/>
    </source>
</evidence>
<proteinExistence type="inferred from homology"/>
<dbReference type="PRINTS" id="PR00325">
    <property type="entry name" value="GERMIN"/>
</dbReference>
<dbReference type="Gene3D" id="2.60.120.10">
    <property type="entry name" value="Jelly Rolls"/>
    <property type="match status" value="1"/>
</dbReference>
<dbReference type="SUPFAM" id="SSF51182">
    <property type="entry name" value="RmlC-like cupins"/>
    <property type="match status" value="1"/>
</dbReference>
<evidence type="ECO:0000313" key="10">
    <source>
        <dbReference type="Proteomes" id="UP000039324"/>
    </source>
</evidence>
<dbReference type="InterPro" id="IPR011051">
    <property type="entry name" value="RmlC_Cupin_sf"/>
</dbReference>
<dbReference type="Pfam" id="PF00190">
    <property type="entry name" value="Cupin_1"/>
    <property type="match status" value="1"/>
</dbReference>
<protein>
    <recommendedName>
        <fullName evidence="7">Cupin type-1 domain-containing protein</fullName>
    </recommendedName>
</protein>
<comment type="subcellular location">
    <subcellularLocation>
        <location evidence="1">Secreted</location>
    </subcellularLocation>
</comment>
<evidence type="ECO:0000256" key="4">
    <source>
        <dbReference type="ARBA" id="ARBA00022723"/>
    </source>
</evidence>
<name>A0A0G4IUK5_PLABS</name>
<dbReference type="CDD" id="cd02241">
    <property type="entry name" value="cupin_OxOx"/>
    <property type="match status" value="1"/>
</dbReference>
<keyword evidence="9" id="KW-0496">Mitochondrion</keyword>
<dbReference type="Proteomes" id="UP000039324">
    <property type="component" value="Unassembled WGS sequence"/>
</dbReference>
<feature type="signal peptide" evidence="6">
    <location>
        <begin position="1"/>
        <end position="24"/>
    </location>
</feature>
<feature type="chain" id="PRO_5033223361" description="Cupin type-1 domain-containing protein" evidence="6">
    <location>
        <begin position="25"/>
        <end position="228"/>
    </location>
</feature>
<evidence type="ECO:0000256" key="3">
    <source>
        <dbReference type="ARBA" id="ARBA00022525"/>
    </source>
</evidence>
<sequence length="228" mass="24650">MTMGPGYHLVAVVAALSLVGQTWGQNQKVTPEYLRQLRVQRVQNPDQFFYDFSKPVKITQGPGGSLRTCGIEELPTLAGMGIAVSLVDLKACAINNPHIHPRATEFSFISKAPTSPMMVGIVEENDGRTLGQPVSAGSVTLFPHAMVHFEFNPSCEDQQFIAAFSSDDPGTETSTFDVLRMPTEAIANALHLTIAEADALVRKQIPGTGPSPGEPECRRRCGLQPTVF</sequence>
<dbReference type="Proteomes" id="UP000290189">
    <property type="component" value="Unassembled WGS sequence"/>
</dbReference>
<evidence type="ECO:0000256" key="1">
    <source>
        <dbReference type="ARBA" id="ARBA00004613"/>
    </source>
</evidence>
<evidence type="ECO:0000256" key="5">
    <source>
        <dbReference type="ARBA" id="ARBA00023211"/>
    </source>
</evidence>
<dbReference type="OMA" id="EFNPDCG"/>
<reference evidence="9 11" key="2">
    <citation type="submission" date="2018-03" db="EMBL/GenBank/DDBJ databases">
        <authorList>
            <person name="Fogelqvist J."/>
        </authorList>
    </citation>
    <scope>NUCLEOTIDE SEQUENCE [LARGE SCALE GENOMIC DNA]</scope>
</reference>
<dbReference type="EMBL" id="OVEO01000014">
    <property type="protein sequence ID" value="SPR00564.1"/>
    <property type="molecule type" value="Genomic_DNA"/>
</dbReference>
<organism evidence="8 10">
    <name type="scientific">Plasmodiophora brassicae</name>
    <name type="common">Clubroot disease agent</name>
    <dbReference type="NCBI Taxonomy" id="37360"/>
    <lineage>
        <taxon>Eukaryota</taxon>
        <taxon>Sar</taxon>
        <taxon>Rhizaria</taxon>
        <taxon>Endomyxa</taxon>
        <taxon>Phytomyxea</taxon>
        <taxon>Plasmodiophorida</taxon>
        <taxon>Plasmodiophoridae</taxon>
        <taxon>Plasmodiophora</taxon>
    </lineage>
</organism>
<dbReference type="GO" id="GO:0030145">
    <property type="term" value="F:manganese ion binding"/>
    <property type="evidence" value="ECO:0007669"/>
    <property type="project" value="InterPro"/>
</dbReference>
<dbReference type="SMART" id="SM00835">
    <property type="entry name" value="Cupin_1"/>
    <property type="match status" value="1"/>
</dbReference>
<dbReference type="PANTHER" id="PTHR31238">
    <property type="entry name" value="GERMIN-LIKE PROTEIN SUBFAMILY 3 MEMBER 3"/>
    <property type="match status" value="1"/>
</dbReference>
<keyword evidence="10" id="KW-1185">Reference proteome</keyword>
<gene>
    <name evidence="8" type="ORF">PBRA_006928</name>
    <name evidence="9" type="ORF">PLBR_LOCUS7779</name>
</gene>
<dbReference type="InterPro" id="IPR014710">
    <property type="entry name" value="RmlC-like_jellyroll"/>
</dbReference>
<evidence type="ECO:0000313" key="9">
    <source>
        <dbReference type="EMBL" id="SPR00564.1"/>
    </source>
</evidence>
<keyword evidence="5" id="KW-0464">Manganese</keyword>
<geneLocation type="mitochondrion" evidence="9"/>
<dbReference type="GO" id="GO:0005576">
    <property type="term" value="C:extracellular region"/>
    <property type="evidence" value="ECO:0007669"/>
    <property type="project" value="UniProtKB-SubCell"/>
</dbReference>
<evidence type="ECO:0000313" key="8">
    <source>
        <dbReference type="EMBL" id="CEO98814.1"/>
    </source>
</evidence>
<keyword evidence="4" id="KW-0479">Metal-binding</keyword>
<evidence type="ECO:0000313" key="11">
    <source>
        <dbReference type="Proteomes" id="UP000290189"/>
    </source>
</evidence>
<accession>A0A0G4IUK5</accession>
<dbReference type="EMBL" id="CDSF01000087">
    <property type="protein sequence ID" value="CEO98814.1"/>
    <property type="molecule type" value="Genomic_DNA"/>
</dbReference>
<dbReference type="STRING" id="37360.A0A0G4IUK5"/>
<dbReference type="OrthoDB" id="1921208at2759"/>
<keyword evidence="6" id="KW-0732">Signal</keyword>
<evidence type="ECO:0000256" key="2">
    <source>
        <dbReference type="ARBA" id="ARBA00007456"/>
    </source>
</evidence>